<keyword evidence="8" id="KW-0862">Zinc</keyword>
<feature type="region of interest" description="Disordered" evidence="9">
    <location>
        <begin position="1"/>
        <end position="39"/>
    </location>
</feature>
<dbReference type="Gene3D" id="4.10.830.30">
    <property type="entry name" value="Ribosomal protein L31"/>
    <property type="match status" value="1"/>
</dbReference>
<protein>
    <recommendedName>
        <fullName evidence="7 8">Large ribosomal subunit protein bL31</fullName>
    </recommendedName>
</protein>
<dbReference type="PRINTS" id="PR01249">
    <property type="entry name" value="RIBOSOMALL31"/>
</dbReference>
<dbReference type="HAMAP" id="MF_00501">
    <property type="entry name" value="Ribosomal_bL31_1"/>
    <property type="match status" value="1"/>
</dbReference>
<keyword evidence="8" id="KW-0479">Metal-binding</keyword>
<dbReference type="GO" id="GO:0005840">
    <property type="term" value="C:ribosome"/>
    <property type="evidence" value="ECO:0007669"/>
    <property type="project" value="UniProtKB-KW"/>
</dbReference>
<evidence type="ECO:0000256" key="5">
    <source>
        <dbReference type="ARBA" id="ARBA00022980"/>
    </source>
</evidence>
<dbReference type="GO" id="GO:1990904">
    <property type="term" value="C:ribonucleoprotein complex"/>
    <property type="evidence" value="ECO:0007669"/>
    <property type="project" value="UniProtKB-KW"/>
</dbReference>
<evidence type="ECO:0000256" key="9">
    <source>
        <dbReference type="SAM" id="MobiDB-lite"/>
    </source>
</evidence>
<dbReference type="GO" id="GO:0003735">
    <property type="term" value="F:structural constituent of ribosome"/>
    <property type="evidence" value="ECO:0007669"/>
    <property type="project" value="InterPro"/>
</dbReference>
<accession>A0A5C6AJS5</accession>
<evidence type="ECO:0000256" key="3">
    <source>
        <dbReference type="ARBA" id="ARBA00022730"/>
    </source>
</evidence>
<comment type="cofactor">
    <cofactor evidence="8">
        <name>Zn(2+)</name>
        <dbReference type="ChEBI" id="CHEBI:29105"/>
    </cofactor>
    <text evidence="8">Binds 1 zinc ion per subunit.</text>
</comment>
<comment type="caution">
    <text evidence="10">The sequence shown here is derived from an EMBL/GenBank/DDBJ whole genome shotgun (WGS) entry which is preliminary data.</text>
</comment>
<dbReference type="NCBIfam" id="NF000612">
    <property type="entry name" value="PRK00019.1"/>
    <property type="match status" value="1"/>
</dbReference>
<feature type="binding site" evidence="8">
    <location>
        <position position="72"/>
    </location>
    <ligand>
        <name>Zn(2+)</name>
        <dbReference type="ChEBI" id="CHEBI:29105"/>
    </ligand>
</feature>
<dbReference type="GO" id="GO:0046872">
    <property type="term" value="F:metal ion binding"/>
    <property type="evidence" value="ECO:0007669"/>
    <property type="project" value="UniProtKB-KW"/>
</dbReference>
<keyword evidence="11" id="KW-1185">Reference proteome</keyword>
<dbReference type="PROSITE" id="PS01143">
    <property type="entry name" value="RIBOSOMAL_L31"/>
    <property type="match status" value="1"/>
</dbReference>
<comment type="function">
    <text evidence="8">Binds the 23S rRNA.</text>
</comment>
<keyword evidence="4 8" id="KW-0694">RNA-binding</keyword>
<keyword evidence="5 8" id="KW-0689">Ribosomal protein</keyword>
<dbReference type="InterPro" id="IPR034704">
    <property type="entry name" value="Ribosomal_bL28/bL31-like_sf"/>
</dbReference>
<proteinExistence type="inferred from homology"/>
<sequence length="108" mass="11783">MIRGYGGLPANTKGPATSPNEDATPGRTERNPAMQADIHPNYQETKVTCGCGNTFETRSTRPELRVDICNACHPFYTGKLKFVDTAGRIDKFKKKFAAAGYASLGKKK</sequence>
<dbReference type="Proteomes" id="UP000317421">
    <property type="component" value="Unassembled WGS sequence"/>
</dbReference>
<evidence type="ECO:0000256" key="4">
    <source>
        <dbReference type="ARBA" id="ARBA00022884"/>
    </source>
</evidence>
<dbReference type="GO" id="GO:0006412">
    <property type="term" value="P:translation"/>
    <property type="evidence" value="ECO:0007669"/>
    <property type="project" value="UniProtKB-UniRule"/>
</dbReference>
<feature type="binding site" evidence="8">
    <location>
        <position position="49"/>
    </location>
    <ligand>
        <name>Zn(2+)</name>
        <dbReference type="ChEBI" id="CHEBI:29105"/>
    </ligand>
</feature>
<dbReference type="PANTHER" id="PTHR33280:SF1">
    <property type="entry name" value="LARGE RIBOSOMAL SUBUNIT PROTEIN BL31C"/>
    <property type="match status" value="1"/>
</dbReference>
<evidence type="ECO:0000256" key="1">
    <source>
        <dbReference type="ARBA" id="ARBA00009296"/>
    </source>
</evidence>
<dbReference type="AlphaFoldDB" id="A0A5C6AJS5"/>
<dbReference type="EMBL" id="SJPR01000001">
    <property type="protein sequence ID" value="TWU00295.1"/>
    <property type="molecule type" value="Genomic_DNA"/>
</dbReference>
<dbReference type="InterPro" id="IPR042105">
    <property type="entry name" value="Ribosomal_bL31_sf"/>
</dbReference>
<dbReference type="GO" id="GO:0019843">
    <property type="term" value="F:rRNA binding"/>
    <property type="evidence" value="ECO:0007669"/>
    <property type="project" value="UniProtKB-KW"/>
</dbReference>
<dbReference type="InterPro" id="IPR002150">
    <property type="entry name" value="Ribosomal_bL31"/>
</dbReference>
<comment type="subunit">
    <text evidence="2 8">Part of the 50S ribosomal subunit.</text>
</comment>
<dbReference type="SUPFAM" id="SSF143800">
    <property type="entry name" value="L28p-like"/>
    <property type="match status" value="1"/>
</dbReference>
<evidence type="ECO:0000256" key="2">
    <source>
        <dbReference type="ARBA" id="ARBA00011838"/>
    </source>
</evidence>
<comment type="similarity">
    <text evidence="1 8">Belongs to the bacterial ribosomal protein bL31 family. Type A subfamily.</text>
</comment>
<reference evidence="10 11" key="1">
    <citation type="submission" date="2019-02" db="EMBL/GenBank/DDBJ databases">
        <title>Deep-cultivation of Planctomycetes and their phenomic and genomic characterization uncovers novel biology.</title>
        <authorList>
            <person name="Wiegand S."/>
            <person name="Jogler M."/>
            <person name="Boedeker C."/>
            <person name="Pinto D."/>
            <person name="Vollmers J."/>
            <person name="Rivas-Marin E."/>
            <person name="Kohn T."/>
            <person name="Peeters S.H."/>
            <person name="Heuer A."/>
            <person name="Rast P."/>
            <person name="Oberbeckmann S."/>
            <person name="Bunk B."/>
            <person name="Jeske O."/>
            <person name="Meyerdierks A."/>
            <person name="Storesund J.E."/>
            <person name="Kallscheuer N."/>
            <person name="Luecker S."/>
            <person name="Lage O.M."/>
            <person name="Pohl T."/>
            <person name="Merkel B.J."/>
            <person name="Hornburger P."/>
            <person name="Mueller R.-W."/>
            <person name="Bruemmer F."/>
            <person name="Labrenz M."/>
            <person name="Spormann A.M."/>
            <person name="Op Den Camp H."/>
            <person name="Overmann J."/>
            <person name="Amann R."/>
            <person name="Jetten M.S.M."/>
            <person name="Mascher T."/>
            <person name="Medema M.H."/>
            <person name="Devos D.P."/>
            <person name="Kaster A.-K."/>
            <person name="Ovreas L."/>
            <person name="Rohde M."/>
            <person name="Galperin M.Y."/>
            <person name="Jogler C."/>
        </authorList>
    </citation>
    <scope>NUCLEOTIDE SEQUENCE [LARGE SCALE GENOMIC DNA]</scope>
    <source>
        <strain evidence="10 11">Pla108</strain>
    </source>
</reference>
<dbReference type="InterPro" id="IPR027491">
    <property type="entry name" value="Ribosomal_bL31_A"/>
</dbReference>
<evidence type="ECO:0000256" key="7">
    <source>
        <dbReference type="ARBA" id="ARBA00035687"/>
    </source>
</evidence>
<feature type="binding site" evidence="8">
    <location>
        <position position="51"/>
    </location>
    <ligand>
        <name>Zn(2+)</name>
        <dbReference type="ChEBI" id="CHEBI:29105"/>
    </ligand>
</feature>
<keyword evidence="3 8" id="KW-0699">rRNA-binding</keyword>
<dbReference type="PANTHER" id="PTHR33280">
    <property type="entry name" value="50S RIBOSOMAL PROTEIN L31, CHLOROPLASTIC"/>
    <property type="match status" value="1"/>
</dbReference>
<name>A0A5C6AJS5_9BACT</name>
<dbReference type="NCBIfam" id="TIGR00105">
    <property type="entry name" value="L31"/>
    <property type="match status" value="1"/>
</dbReference>
<feature type="binding site" evidence="8">
    <location>
        <position position="69"/>
    </location>
    <ligand>
        <name>Zn(2+)</name>
        <dbReference type="ChEBI" id="CHEBI:29105"/>
    </ligand>
</feature>
<gene>
    <name evidence="8 10" type="primary">rpmE</name>
    <name evidence="10" type="ORF">Pla108_12440</name>
</gene>
<dbReference type="Pfam" id="PF01197">
    <property type="entry name" value="Ribosomal_L31"/>
    <property type="match status" value="1"/>
</dbReference>
<evidence type="ECO:0000256" key="8">
    <source>
        <dbReference type="HAMAP-Rule" id="MF_00501"/>
    </source>
</evidence>
<evidence type="ECO:0000313" key="10">
    <source>
        <dbReference type="EMBL" id="TWU00295.1"/>
    </source>
</evidence>
<evidence type="ECO:0000256" key="6">
    <source>
        <dbReference type="ARBA" id="ARBA00023274"/>
    </source>
</evidence>
<keyword evidence="6 8" id="KW-0687">Ribonucleoprotein</keyword>
<evidence type="ECO:0000313" key="11">
    <source>
        <dbReference type="Proteomes" id="UP000317421"/>
    </source>
</evidence>
<organism evidence="10 11">
    <name type="scientific">Botrimarina colliarenosi</name>
    <dbReference type="NCBI Taxonomy" id="2528001"/>
    <lineage>
        <taxon>Bacteria</taxon>
        <taxon>Pseudomonadati</taxon>
        <taxon>Planctomycetota</taxon>
        <taxon>Planctomycetia</taxon>
        <taxon>Pirellulales</taxon>
        <taxon>Lacipirellulaceae</taxon>
        <taxon>Botrimarina</taxon>
    </lineage>
</organism>